<keyword evidence="3" id="KW-1185">Reference proteome</keyword>
<evidence type="ECO:0000256" key="1">
    <source>
        <dbReference type="SAM" id="MobiDB-lite"/>
    </source>
</evidence>
<feature type="compositionally biased region" description="Basic and acidic residues" evidence="1">
    <location>
        <begin position="32"/>
        <end position="43"/>
    </location>
</feature>
<evidence type="ECO:0008006" key="4">
    <source>
        <dbReference type="Google" id="ProtNLM"/>
    </source>
</evidence>
<gene>
    <name evidence="2" type="ORF">Mam01_28810</name>
</gene>
<comment type="caution">
    <text evidence="2">The sequence shown here is derived from an EMBL/GenBank/DDBJ whole genome shotgun (WGS) entry which is preliminary data.</text>
</comment>
<sequence length="78" mass="8293">MLGVCSARAAVAPPARKGAHLTTQTPMSAQEWGRRKAAESPRWSADKWHRVATVLGAVLADEPGRTEPADEESGRDAA</sequence>
<organism evidence="2 3">
    <name type="scientific">Microbispora amethystogenes</name>
    <dbReference type="NCBI Taxonomy" id="1427754"/>
    <lineage>
        <taxon>Bacteria</taxon>
        <taxon>Bacillati</taxon>
        <taxon>Actinomycetota</taxon>
        <taxon>Actinomycetes</taxon>
        <taxon>Streptosporangiales</taxon>
        <taxon>Streptosporangiaceae</taxon>
        <taxon>Microbispora</taxon>
    </lineage>
</organism>
<feature type="region of interest" description="Disordered" evidence="1">
    <location>
        <begin position="14"/>
        <end position="43"/>
    </location>
</feature>
<dbReference type="Proteomes" id="UP000651728">
    <property type="component" value="Unassembled WGS sequence"/>
</dbReference>
<proteinExistence type="predicted"/>
<feature type="compositionally biased region" description="Basic and acidic residues" evidence="1">
    <location>
        <begin position="62"/>
        <end position="78"/>
    </location>
</feature>
<name>A0ABQ4FD31_9ACTN</name>
<protein>
    <recommendedName>
        <fullName evidence="4">Transposase</fullName>
    </recommendedName>
</protein>
<feature type="region of interest" description="Disordered" evidence="1">
    <location>
        <begin position="59"/>
        <end position="78"/>
    </location>
</feature>
<reference evidence="2 3" key="1">
    <citation type="submission" date="2021-01" db="EMBL/GenBank/DDBJ databases">
        <title>Whole genome shotgun sequence of Microbispora amethystogenes NBRC 101907.</title>
        <authorList>
            <person name="Komaki H."/>
            <person name="Tamura T."/>
        </authorList>
    </citation>
    <scope>NUCLEOTIDE SEQUENCE [LARGE SCALE GENOMIC DNA]</scope>
    <source>
        <strain evidence="2 3">NBRC 101907</strain>
    </source>
</reference>
<evidence type="ECO:0000313" key="3">
    <source>
        <dbReference type="Proteomes" id="UP000651728"/>
    </source>
</evidence>
<evidence type="ECO:0000313" key="2">
    <source>
        <dbReference type="EMBL" id="GIH32717.1"/>
    </source>
</evidence>
<accession>A0ABQ4FD31</accession>
<dbReference type="EMBL" id="BOOB01000018">
    <property type="protein sequence ID" value="GIH32717.1"/>
    <property type="molecule type" value="Genomic_DNA"/>
</dbReference>